<proteinExistence type="predicted"/>
<dbReference type="RefSeq" id="WP_008047795.1">
    <property type="nucleotide sequence ID" value="NZ_CH724154.1"/>
</dbReference>
<dbReference type="GO" id="GO:0016887">
    <property type="term" value="F:ATP hydrolysis activity"/>
    <property type="evidence" value="ECO:0007669"/>
    <property type="project" value="InterPro"/>
</dbReference>
<keyword evidence="4" id="KW-1185">Reference proteome</keyword>
<dbReference type="InterPro" id="IPR052026">
    <property type="entry name" value="ExeA_AAA_ATPase_DNA-bind"/>
</dbReference>
<keyword evidence="1" id="KW-0812">Transmembrane</keyword>
<feature type="transmembrane region" description="Helical" evidence="1">
    <location>
        <begin position="278"/>
        <end position="297"/>
    </location>
</feature>
<dbReference type="Pfam" id="PF13401">
    <property type="entry name" value="AAA_22"/>
    <property type="match status" value="1"/>
</dbReference>
<keyword evidence="1" id="KW-1133">Transmembrane helix</keyword>
<keyword evidence="1" id="KW-0472">Membrane</keyword>
<feature type="domain" description="ORC1/DEAH AAA+ ATPase" evidence="2">
    <location>
        <begin position="41"/>
        <end position="175"/>
    </location>
</feature>
<dbReference type="OrthoDB" id="9780149at2"/>
<accession>A4BG94</accession>
<protein>
    <submittedName>
        <fullName evidence="3">Type II secretory pathway, component ExeA (Predicted ATPase)</fullName>
    </submittedName>
</protein>
<organism evidence="3 4">
    <name type="scientific">Reinekea blandensis MED297</name>
    <dbReference type="NCBI Taxonomy" id="314283"/>
    <lineage>
        <taxon>Bacteria</taxon>
        <taxon>Pseudomonadati</taxon>
        <taxon>Pseudomonadota</taxon>
        <taxon>Gammaproteobacteria</taxon>
        <taxon>Oceanospirillales</taxon>
        <taxon>Saccharospirillaceae</taxon>
        <taxon>Reinekea</taxon>
    </lineage>
</organism>
<sequence length="300" mass="33918">MYEQHFGFQKRPFSLSPDTRLFVNLPDHERCFQLLIHVLDSGEGFLKVVGDVGTGKTILCRKLLRHLETDAPDRFHSVYIPNPMLSPVGLYRAVGQELGLSNEQKGDTDTLLHRITERILALAESQKGVVIVVDEAQSLPAETLEALRLITNLETEDKKLVQVILFGQTELDDLLAEKRFRQLRQRITFSHYLMPMSRNDIQQYVDYRINQSGYNGPPLFSAAAIKQLYQTTRGVPRMINVLSHKALMAAFADRSRQVEDVHIRRAASDGALPVQRSYAALWALLAAAVMLAGAILWRLL</sequence>
<evidence type="ECO:0000259" key="2">
    <source>
        <dbReference type="Pfam" id="PF13401"/>
    </source>
</evidence>
<name>A4BG94_9GAMM</name>
<evidence type="ECO:0000313" key="4">
    <source>
        <dbReference type="Proteomes" id="UP000005953"/>
    </source>
</evidence>
<dbReference type="PANTHER" id="PTHR35894">
    <property type="entry name" value="GENERAL SECRETION PATHWAY PROTEIN A-RELATED"/>
    <property type="match status" value="1"/>
</dbReference>
<dbReference type="AlphaFoldDB" id="A4BG94"/>
<gene>
    <name evidence="3" type="ORF">MED297_04447</name>
</gene>
<dbReference type="EMBL" id="AAOE01000015">
    <property type="protein sequence ID" value="EAR08889.1"/>
    <property type="molecule type" value="Genomic_DNA"/>
</dbReference>
<dbReference type="InterPro" id="IPR049945">
    <property type="entry name" value="AAA_22"/>
</dbReference>
<comment type="caution">
    <text evidence="3">The sequence shown here is derived from an EMBL/GenBank/DDBJ whole genome shotgun (WGS) entry which is preliminary data.</text>
</comment>
<dbReference type="HOGENOM" id="CLU_024125_3_0_6"/>
<evidence type="ECO:0000256" key="1">
    <source>
        <dbReference type="SAM" id="Phobius"/>
    </source>
</evidence>
<dbReference type="PANTHER" id="PTHR35894:SF7">
    <property type="entry name" value="GENERAL SECRETION PATHWAY PROTEIN A-RELATED"/>
    <property type="match status" value="1"/>
</dbReference>
<dbReference type="InterPro" id="IPR027417">
    <property type="entry name" value="P-loop_NTPase"/>
</dbReference>
<dbReference type="SUPFAM" id="SSF52540">
    <property type="entry name" value="P-loop containing nucleoside triphosphate hydrolases"/>
    <property type="match status" value="1"/>
</dbReference>
<dbReference type="STRING" id="314283.MED297_04447"/>
<dbReference type="Gene3D" id="3.40.50.300">
    <property type="entry name" value="P-loop containing nucleotide triphosphate hydrolases"/>
    <property type="match status" value="1"/>
</dbReference>
<evidence type="ECO:0000313" key="3">
    <source>
        <dbReference type="EMBL" id="EAR08889.1"/>
    </source>
</evidence>
<reference evidence="3 4" key="1">
    <citation type="submission" date="2006-02" db="EMBL/GenBank/DDBJ databases">
        <authorList>
            <person name="Pinhassi J."/>
            <person name="Pedros-Alio C."/>
            <person name="Ferriera S."/>
            <person name="Johnson J."/>
            <person name="Kravitz S."/>
            <person name="Halpern A."/>
            <person name="Remington K."/>
            <person name="Beeson K."/>
            <person name="Tran B."/>
            <person name="Rogers Y.-H."/>
            <person name="Friedman R."/>
            <person name="Venter J.C."/>
        </authorList>
    </citation>
    <scope>NUCLEOTIDE SEQUENCE [LARGE SCALE GENOMIC DNA]</scope>
    <source>
        <strain evidence="3 4">MED297</strain>
    </source>
</reference>
<dbReference type="CDD" id="cd00009">
    <property type="entry name" value="AAA"/>
    <property type="match status" value="1"/>
</dbReference>
<dbReference type="Proteomes" id="UP000005953">
    <property type="component" value="Unassembled WGS sequence"/>
</dbReference>